<dbReference type="InterPro" id="IPR029001">
    <property type="entry name" value="ITPase-like_fam"/>
</dbReference>
<evidence type="ECO:0000313" key="4">
    <source>
        <dbReference type="Proteomes" id="UP000794436"/>
    </source>
</evidence>
<dbReference type="PANTHER" id="PTHR43213">
    <property type="entry name" value="BIFUNCTIONAL DTTP/UTP PYROPHOSPHATASE/METHYLTRANSFERASE PROTEIN-RELATED"/>
    <property type="match status" value="1"/>
</dbReference>
<keyword evidence="4" id="KW-1185">Reference proteome</keyword>
<dbReference type="Proteomes" id="UP000794436">
    <property type="component" value="Unassembled WGS sequence"/>
</dbReference>
<organism evidence="3 4">
    <name type="scientific">Pythium oligandrum</name>
    <name type="common">Mycoparasitic fungus</name>
    <dbReference type="NCBI Taxonomy" id="41045"/>
    <lineage>
        <taxon>Eukaryota</taxon>
        <taxon>Sar</taxon>
        <taxon>Stramenopiles</taxon>
        <taxon>Oomycota</taxon>
        <taxon>Peronosporomycetes</taxon>
        <taxon>Pythiales</taxon>
        <taxon>Pythiaceae</taxon>
        <taxon>Pythium</taxon>
    </lineage>
</organism>
<dbReference type="InterPro" id="IPR003697">
    <property type="entry name" value="Maf-like"/>
</dbReference>
<accession>A0A8K1CHR6</accession>
<sequence>MLAGLSTHLAARRVILASQSPRRLELLRECGLVFDVIPSTFEENLPKERFPSPEFYVLENARLKALEVIQREVKGKETPHLVIGCDTVVVHDGVILEKPADEDDAFATLTKLSGKTHVVYSGVALFTTARGLENPHLFFEKTTVTFGPLDASEILTYIKTGEPMDKAGSYGIQGRARSFVSEIQGCYNNVMGFPVQRFCSELRKLASYNEL</sequence>
<dbReference type="Gene3D" id="3.90.950.10">
    <property type="match status" value="1"/>
</dbReference>
<dbReference type="NCBIfam" id="TIGR00172">
    <property type="entry name" value="maf"/>
    <property type="match status" value="1"/>
</dbReference>
<dbReference type="PIRSF" id="PIRSF006305">
    <property type="entry name" value="Maf"/>
    <property type="match status" value="1"/>
</dbReference>
<proteinExistence type="inferred from homology"/>
<keyword evidence="2" id="KW-0378">Hydrolase</keyword>
<evidence type="ECO:0000313" key="3">
    <source>
        <dbReference type="EMBL" id="TMW63011.1"/>
    </source>
</evidence>
<dbReference type="GO" id="GO:0047429">
    <property type="term" value="F:nucleoside triphosphate diphosphatase activity"/>
    <property type="evidence" value="ECO:0007669"/>
    <property type="project" value="InterPro"/>
</dbReference>
<comment type="cofactor">
    <cofactor evidence="1">
        <name>a divalent metal cation</name>
        <dbReference type="ChEBI" id="CHEBI:60240"/>
    </cofactor>
</comment>
<name>A0A8K1CHR6_PYTOL</name>
<dbReference type="OrthoDB" id="10267058at2759"/>
<dbReference type="CDD" id="cd00555">
    <property type="entry name" value="Maf"/>
    <property type="match status" value="1"/>
</dbReference>
<comment type="caution">
    <text evidence="3">The sequence shown here is derived from an EMBL/GenBank/DDBJ whole genome shotgun (WGS) entry which is preliminary data.</text>
</comment>
<dbReference type="SUPFAM" id="SSF52972">
    <property type="entry name" value="ITPase-like"/>
    <property type="match status" value="1"/>
</dbReference>
<dbReference type="HAMAP" id="MF_00528">
    <property type="entry name" value="Maf"/>
    <property type="match status" value="1"/>
</dbReference>
<dbReference type="Pfam" id="PF02545">
    <property type="entry name" value="Maf"/>
    <property type="match status" value="1"/>
</dbReference>
<gene>
    <name evidence="3" type="ORF">Poli38472_005629</name>
</gene>
<reference evidence="3" key="1">
    <citation type="submission" date="2019-03" db="EMBL/GenBank/DDBJ databases">
        <title>Long read genome sequence of the mycoparasitic Pythium oligandrum ATCC 38472 isolated from sugarbeet rhizosphere.</title>
        <authorList>
            <person name="Gaulin E."/>
        </authorList>
    </citation>
    <scope>NUCLEOTIDE SEQUENCE</scope>
    <source>
        <strain evidence="3">ATCC 38472_TT</strain>
    </source>
</reference>
<protein>
    <submittedName>
        <fullName evidence="3">Uncharacterized protein</fullName>
    </submittedName>
</protein>
<dbReference type="AlphaFoldDB" id="A0A8K1CHR6"/>
<dbReference type="EMBL" id="SPLM01000073">
    <property type="protein sequence ID" value="TMW63011.1"/>
    <property type="molecule type" value="Genomic_DNA"/>
</dbReference>
<evidence type="ECO:0000256" key="1">
    <source>
        <dbReference type="ARBA" id="ARBA00001968"/>
    </source>
</evidence>
<evidence type="ECO:0000256" key="2">
    <source>
        <dbReference type="ARBA" id="ARBA00022801"/>
    </source>
</evidence>
<dbReference type="PANTHER" id="PTHR43213:SF5">
    <property type="entry name" value="BIFUNCTIONAL DTTP_UTP PYROPHOSPHATASE_METHYLTRANSFERASE PROTEIN-RELATED"/>
    <property type="match status" value="1"/>
</dbReference>